<evidence type="ECO:0000256" key="3">
    <source>
        <dbReference type="ARBA" id="ARBA00022452"/>
    </source>
</evidence>
<name>A0A918K0D8_9FLAO</name>
<dbReference type="PANTHER" id="PTHR30069:SF29">
    <property type="entry name" value="HEMOGLOBIN AND HEMOGLOBIN-HAPTOGLOBIN-BINDING PROTEIN 1-RELATED"/>
    <property type="match status" value="1"/>
</dbReference>
<dbReference type="Gene3D" id="2.40.170.20">
    <property type="entry name" value="TonB-dependent receptor, beta-barrel domain"/>
    <property type="match status" value="1"/>
</dbReference>
<dbReference type="InterPro" id="IPR011662">
    <property type="entry name" value="Secretin/TonB_short_N"/>
</dbReference>
<dbReference type="Pfam" id="PF13715">
    <property type="entry name" value="CarbopepD_reg_2"/>
    <property type="match status" value="1"/>
</dbReference>
<evidence type="ECO:0000256" key="7">
    <source>
        <dbReference type="ARBA" id="ARBA00023237"/>
    </source>
</evidence>
<dbReference type="AlphaFoldDB" id="A0A918K0D8"/>
<comment type="caution">
    <text evidence="10">The sequence shown here is derived from an EMBL/GenBank/DDBJ whole genome shotgun (WGS) entry which is preliminary data.</text>
</comment>
<dbReference type="Proteomes" id="UP000601108">
    <property type="component" value="Unassembled WGS sequence"/>
</dbReference>
<dbReference type="Gene3D" id="3.55.50.30">
    <property type="match status" value="1"/>
</dbReference>
<comment type="subcellular location">
    <subcellularLocation>
        <location evidence="1">Cell outer membrane</location>
        <topology evidence="1">Multi-pass membrane protein</topology>
    </subcellularLocation>
</comment>
<dbReference type="InterPro" id="IPR032508">
    <property type="entry name" value="FecR_C"/>
</dbReference>
<evidence type="ECO:0000259" key="9">
    <source>
        <dbReference type="SMART" id="SM00965"/>
    </source>
</evidence>
<dbReference type="Gene3D" id="2.170.130.10">
    <property type="entry name" value="TonB-dependent receptor, plug domain"/>
    <property type="match status" value="1"/>
</dbReference>
<keyword evidence="4" id="KW-0812">Transmembrane</keyword>
<proteinExistence type="predicted"/>
<keyword evidence="2" id="KW-0813">Transport</keyword>
<keyword evidence="6" id="KW-0472">Membrane</keyword>
<dbReference type="Pfam" id="PF16344">
    <property type="entry name" value="FecR_C"/>
    <property type="match status" value="1"/>
</dbReference>
<reference evidence="10 11" key="1">
    <citation type="journal article" date="2014" name="Int. J. Syst. Evol. Microbiol.">
        <title>Complete genome sequence of Corynebacterium casei LMG S-19264T (=DSM 44701T), isolated from a smear-ripened cheese.</title>
        <authorList>
            <consortium name="US DOE Joint Genome Institute (JGI-PGF)"/>
            <person name="Walter F."/>
            <person name="Albersmeier A."/>
            <person name="Kalinowski J."/>
            <person name="Ruckert C."/>
        </authorList>
    </citation>
    <scope>NUCLEOTIDE SEQUENCE [LARGE SCALE GENOMIC DNA]</scope>
    <source>
        <strain evidence="10 11">KCTC 12285</strain>
    </source>
</reference>
<gene>
    <name evidence="10" type="ORF">GCM10007384_33640</name>
</gene>
<dbReference type="SUPFAM" id="SSF49464">
    <property type="entry name" value="Carboxypeptidase regulatory domain-like"/>
    <property type="match status" value="1"/>
</dbReference>
<evidence type="ECO:0000256" key="2">
    <source>
        <dbReference type="ARBA" id="ARBA00022448"/>
    </source>
</evidence>
<dbReference type="GO" id="GO:0044718">
    <property type="term" value="P:siderophore transmembrane transport"/>
    <property type="evidence" value="ECO:0007669"/>
    <property type="project" value="TreeGrafter"/>
</dbReference>
<keyword evidence="11" id="KW-1185">Reference proteome</keyword>
<evidence type="ECO:0000313" key="10">
    <source>
        <dbReference type="EMBL" id="GGX29761.1"/>
    </source>
</evidence>
<evidence type="ECO:0000256" key="8">
    <source>
        <dbReference type="SAM" id="SignalP"/>
    </source>
</evidence>
<feature type="chain" id="PRO_5037483696" evidence="8">
    <location>
        <begin position="19"/>
        <end position="851"/>
    </location>
</feature>
<keyword evidence="7" id="KW-0998">Cell outer membrane</keyword>
<evidence type="ECO:0000256" key="5">
    <source>
        <dbReference type="ARBA" id="ARBA00022729"/>
    </source>
</evidence>
<dbReference type="Pfam" id="PF07715">
    <property type="entry name" value="Plug"/>
    <property type="match status" value="1"/>
</dbReference>
<keyword evidence="10" id="KW-0675">Receptor</keyword>
<dbReference type="InterPro" id="IPR036942">
    <property type="entry name" value="Beta-barrel_TonB_sf"/>
</dbReference>
<protein>
    <submittedName>
        <fullName evidence="10">TonB-dependent receptor</fullName>
    </submittedName>
</protein>
<dbReference type="SMART" id="SM00965">
    <property type="entry name" value="STN"/>
    <property type="match status" value="1"/>
</dbReference>
<dbReference type="RefSeq" id="WP_027413295.1">
    <property type="nucleotide sequence ID" value="NZ_BMWS01000028.1"/>
</dbReference>
<sequence length="851" mass="97426">MKKIVLLMFLFCTYYTQAQISKNFKETPLEEVLNELSKTHKLLFSFSNEIVKNIKVTLDIDNSSLDEILVHLKALTNLEFKKISERQVIISYPNNKVEICGYLFDNITNEPLPFASVFLVSKKTGTITNEKGFFQLGDISLDEKISIQYIGYTNKTINASFFKMSTCPRIPLLSKTTSLNEVLIVEYITKGIDKNIDGSFTITNEELGILPGHSEPDVLQSIQLVPGIHSPDESASGIQIRGGSPDQNLILWDDIKMYNTGHFFGMISVFNPNIIKDAKIFKGGADPKYGDRISGIIDISSDRKVPEKLNGGVGINGTHADMFLKIPITNTIGIVLSGRRSYTDFLETPTYTALSKKVFQNTKIIEVLNPLPLEMDDDDDDEILEKIGKNNFFFYDASAKLILDVTKNDKVMVSSIYTNNDLAFEINDDEDVITDDLEIKNEGISFSWKGTKKNHFHHSLKAYYSRYNSDYLFTERQELIIENQSVRKNTVKDIGVDLNITYDFNSKNFLTFGYQYSDNDVFYTITKESEFETPINESNTINNKTNSIYTNYKIIPENKSFINIGLRTSHYSIINKLYLEPRVNIEYPLTKSLRVKATGELRHQPISQLVEFEETQLRLENNLWVYTNNKIPILESTQFSGGLLFSENDWNFEIDGYYKNINGLTSITNGFNVINSDLSIGESMIYGIDILLKKRFKDFRTWLGYTFNDIEYTFPEIQETPFPGNNDITHNFRTSNSYTFKNWELSIGWLWRSGAPFTDADLVNEEILYKNTNTGRLPAYHRLDVSTIYRFNIKGWKGSLGVSIQNIYNRKVPLSVSYRLDDNSNNGEIELNKLQQKSIGITPNAFFRISF</sequence>
<evidence type="ECO:0000313" key="11">
    <source>
        <dbReference type="Proteomes" id="UP000601108"/>
    </source>
</evidence>
<dbReference type="PANTHER" id="PTHR30069">
    <property type="entry name" value="TONB-DEPENDENT OUTER MEMBRANE RECEPTOR"/>
    <property type="match status" value="1"/>
</dbReference>
<keyword evidence="3" id="KW-1134">Transmembrane beta strand</keyword>
<feature type="signal peptide" evidence="8">
    <location>
        <begin position="1"/>
        <end position="18"/>
    </location>
</feature>
<accession>A0A918K0D8</accession>
<feature type="domain" description="Secretin/TonB short N-terminal" evidence="9">
    <location>
        <begin position="42"/>
        <end position="93"/>
    </location>
</feature>
<evidence type="ECO:0000256" key="4">
    <source>
        <dbReference type="ARBA" id="ARBA00022692"/>
    </source>
</evidence>
<dbReference type="EMBL" id="BMWS01000028">
    <property type="protein sequence ID" value="GGX29761.1"/>
    <property type="molecule type" value="Genomic_DNA"/>
</dbReference>
<evidence type="ECO:0000256" key="6">
    <source>
        <dbReference type="ARBA" id="ARBA00023136"/>
    </source>
</evidence>
<organism evidence="10 11">
    <name type="scientific">Aquimarina muelleri</name>
    <dbReference type="NCBI Taxonomy" id="279356"/>
    <lineage>
        <taxon>Bacteria</taxon>
        <taxon>Pseudomonadati</taxon>
        <taxon>Bacteroidota</taxon>
        <taxon>Flavobacteriia</taxon>
        <taxon>Flavobacteriales</taxon>
        <taxon>Flavobacteriaceae</taxon>
        <taxon>Aquimarina</taxon>
    </lineage>
</organism>
<dbReference type="InterPro" id="IPR039426">
    <property type="entry name" value="TonB-dep_rcpt-like"/>
</dbReference>
<evidence type="ECO:0000256" key="1">
    <source>
        <dbReference type="ARBA" id="ARBA00004571"/>
    </source>
</evidence>
<dbReference type="SUPFAM" id="SSF56935">
    <property type="entry name" value="Porins"/>
    <property type="match status" value="1"/>
</dbReference>
<dbReference type="InterPro" id="IPR012910">
    <property type="entry name" value="Plug_dom"/>
</dbReference>
<dbReference type="GO" id="GO:0015344">
    <property type="term" value="F:siderophore uptake transmembrane transporter activity"/>
    <property type="evidence" value="ECO:0007669"/>
    <property type="project" value="TreeGrafter"/>
</dbReference>
<dbReference type="InterPro" id="IPR037066">
    <property type="entry name" value="Plug_dom_sf"/>
</dbReference>
<keyword evidence="5 8" id="KW-0732">Signal</keyword>
<dbReference type="InterPro" id="IPR008969">
    <property type="entry name" value="CarboxyPept-like_regulatory"/>
</dbReference>
<dbReference type="GO" id="GO:0009279">
    <property type="term" value="C:cell outer membrane"/>
    <property type="evidence" value="ECO:0007669"/>
    <property type="project" value="UniProtKB-SubCell"/>
</dbReference>